<feature type="domain" description="F-box" evidence="2">
    <location>
        <begin position="57"/>
        <end position="109"/>
    </location>
</feature>
<protein>
    <recommendedName>
        <fullName evidence="2">F-box domain-containing protein</fullName>
    </recommendedName>
</protein>
<evidence type="ECO:0000259" key="2">
    <source>
        <dbReference type="PROSITE" id="PS50181"/>
    </source>
</evidence>
<feature type="compositionally biased region" description="Low complexity" evidence="1">
    <location>
        <begin position="1"/>
        <end position="27"/>
    </location>
</feature>
<organism evidence="3 4">
    <name type="scientific">Allomyces macrogynus (strain ATCC 38327)</name>
    <name type="common">Allomyces javanicus var. macrogynus</name>
    <dbReference type="NCBI Taxonomy" id="578462"/>
    <lineage>
        <taxon>Eukaryota</taxon>
        <taxon>Fungi</taxon>
        <taxon>Fungi incertae sedis</taxon>
        <taxon>Blastocladiomycota</taxon>
        <taxon>Blastocladiomycetes</taxon>
        <taxon>Blastocladiales</taxon>
        <taxon>Blastocladiaceae</taxon>
        <taxon>Allomyces</taxon>
    </lineage>
</organism>
<dbReference type="OrthoDB" id="5566436at2759"/>
<evidence type="ECO:0000313" key="4">
    <source>
        <dbReference type="Proteomes" id="UP000054350"/>
    </source>
</evidence>
<feature type="compositionally biased region" description="Acidic residues" evidence="1">
    <location>
        <begin position="284"/>
        <end position="297"/>
    </location>
</feature>
<feature type="region of interest" description="Disordered" evidence="1">
    <location>
        <begin position="263"/>
        <end position="297"/>
    </location>
</feature>
<dbReference type="PROSITE" id="PS50181">
    <property type="entry name" value="FBOX"/>
    <property type="match status" value="1"/>
</dbReference>
<dbReference type="AlphaFoldDB" id="A0A0L0S6H0"/>
<dbReference type="VEuPathDB" id="FungiDB:AMAG_04812"/>
<reference evidence="4" key="2">
    <citation type="submission" date="2009-11" db="EMBL/GenBank/DDBJ databases">
        <title>The Genome Sequence of Allomyces macrogynus strain ATCC 38327.</title>
        <authorList>
            <consortium name="The Broad Institute Genome Sequencing Platform"/>
            <person name="Russ C."/>
            <person name="Cuomo C."/>
            <person name="Shea T."/>
            <person name="Young S.K."/>
            <person name="Zeng Q."/>
            <person name="Koehrsen M."/>
            <person name="Haas B."/>
            <person name="Borodovsky M."/>
            <person name="Guigo R."/>
            <person name="Alvarado L."/>
            <person name="Berlin A."/>
            <person name="Borenstein D."/>
            <person name="Chen Z."/>
            <person name="Engels R."/>
            <person name="Freedman E."/>
            <person name="Gellesch M."/>
            <person name="Goldberg J."/>
            <person name="Griggs A."/>
            <person name="Gujja S."/>
            <person name="Heiman D."/>
            <person name="Hepburn T."/>
            <person name="Howarth C."/>
            <person name="Jen D."/>
            <person name="Larson L."/>
            <person name="Lewis B."/>
            <person name="Mehta T."/>
            <person name="Park D."/>
            <person name="Pearson M."/>
            <person name="Roberts A."/>
            <person name="Saif S."/>
            <person name="Shenoy N."/>
            <person name="Sisk P."/>
            <person name="Stolte C."/>
            <person name="Sykes S."/>
            <person name="Walk T."/>
            <person name="White J."/>
            <person name="Yandava C."/>
            <person name="Burger G."/>
            <person name="Gray M.W."/>
            <person name="Holland P.W.H."/>
            <person name="King N."/>
            <person name="Lang F.B.F."/>
            <person name="Roger A.J."/>
            <person name="Ruiz-Trillo I."/>
            <person name="Lander E."/>
            <person name="Nusbaum C."/>
        </authorList>
    </citation>
    <scope>NUCLEOTIDE SEQUENCE [LARGE SCALE GENOMIC DNA]</scope>
    <source>
        <strain evidence="4">ATCC 38327</strain>
    </source>
</reference>
<keyword evidence="4" id="KW-1185">Reference proteome</keyword>
<feature type="compositionally biased region" description="Basic and acidic residues" evidence="1">
    <location>
        <begin position="271"/>
        <end position="283"/>
    </location>
</feature>
<evidence type="ECO:0000256" key="1">
    <source>
        <dbReference type="SAM" id="MobiDB-lite"/>
    </source>
</evidence>
<dbReference type="InterPro" id="IPR001810">
    <property type="entry name" value="F-box_dom"/>
</dbReference>
<proteinExistence type="predicted"/>
<name>A0A0L0S6H0_ALLM3</name>
<sequence>MLTRSATAAARAAARASAPASPLAEPDASSRRGKYKSQPAAPTGDVDRREPDPPVQPTSFAHLPPEILALIFERVGTASIGQLLQCRGVSRQFRGVIEGQALNALYRRVLASWGAPTTINPRARKLKTHYALVYHYFTEHCARCRNHFAAHECEPYAPRIWPFQILCRDCRANRCLRVIRGGDKRTLRRLPTREFLGRHKDKRMCKSTLVKLGLPAKIIAHLPCELVENPHYGGAAPMRLYDPKHVRAVLCAWTGSREPIDPFQSRCGRHGSRDGDGFAHGEGKDDDDSASEFLPEE</sequence>
<evidence type="ECO:0000313" key="3">
    <source>
        <dbReference type="EMBL" id="KNE57981.1"/>
    </source>
</evidence>
<accession>A0A0L0S6H0</accession>
<feature type="region of interest" description="Disordered" evidence="1">
    <location>
        <begin position="1"/>
        <end position="60"/>
    </location>
</feature>
<dbReference type="Gene3D" id="1.20.1280.50">
    <property type="match status" value="1"/>
</dbReference>
<dbReference type="Proteomes" id="UP000054350">
    <property type="component" value="Unassembled WGS sequence"/>
</dbReference>
<dbReference type="SUPFAM" id="SSF81383">
    <property type="entry name" value="F-box domain"/>
    <property type="match status" value="1"/>
</dbReference>
<dbReference type="InterPro" id="IPR036047">
    <property type="entry name" value="F-box-like_dom_sf"/>
</dbReference>
<dbReference type="Pfam" id="PF12937">
    <property type="entry name" value="F-box-like"/>
    <property type="match status" value="1"/>
</dbReference>
<dbReference type="EMBL" id="GG745332">
    <property type="protein sequence ID" value="KNE57981.1"/>
    <property type="molecule type" value="Genomic_DNA"/>
</dbReference>
<reference evidence="3 4" key="1">
    <citation type="submission" date="2009-11" db="EMBL/GenBank/DDBJ databases">
        <title>Annotation of Allomyces macrogynus ATCC 38327.</title>
        <authorList>
            <consortium name="The Broad Institute Genome Sequencing Platform"/>
            <person name="Russ C."/>
            <person name="Cuomo C."/>
            <person name="Burger G."/>
            <person name="Gray M.W."/>
            <person name="Holland P.W.H."/>
            <person name="King N."/>
            <person name="Lang F.B.F."/>
            <person name="Roger A.J."/>
            <person name="Ruiz-Trillo I."/>
            <person name="Young S.K."/>
            <person name="Zeng Q."/>
            <person name="Gargeya S."/>
            <person name="Fitzgerald M."/>
            <person name="Haas B."/>
            <person name="Abouelleil A."/>
            <person name="Alvarado L."/>
            <person name="Arachchi H.M."/>
            <person name="Berlin A."/>
            <person name="Chapman S.B."/>
            <person name="Gearin G."/>
            <person name="Goldberg J."/>
            <person name="Griggs A."/>
            <person name="Gujja S."/>
            <person name="Hansen M."/>
            <person name="Heiman D."/>
            <person name="Howarth C."/>
            <person name="Larimer J."/>
            <person name="Lui A."/>
            <person name="MacDonald P.J.P."/>
            <person name="McCowen C."/>
            <person name="Montmayeur A."/>
            <person name="Murphy C."/>
            <person name="Neiman D."/>
            <person name="Pearson M."/>
            <person name="Priest M."/>
            <person name="Roberts A."/>
            <person name="Saif S."/>
            <person name="Shea T."/>
            <person name="Sisk P."/>
            <person name="Stolte C."/>
            <person name="Sykes S."/>
            <person name="Wortman J."/>
            <person name="Nusbaum C."/>
            <person name="Birren B."/>
        </authorList>
    </citation>
    <scope>NUCLEOTIDE SEQUENCE [LARGE SCALE GENOMIC DNA]</scope>
    <source>
        <strain evidence="3 4">ATCC 38327</strain>
    </source>
</reference>
<gene>
    <name evidence="3" type="ORF">AMAG_04812</name>
</gene>